<evidence type="ECO:0000313" key="3">
    <source>
        <dbReference type="EMBL" id="EFG55634.1"/>
    </source>
</evidence>
<evidence type="ECO:0000259" key="2">
    <source>
        <dbReference type="Pfam" id="PF03217"/>
    </source>
</evidence>
<dbReference type="RefSeq" id="WP_006351977.1">
    <property type="nucleotide sequence ID" value="NZ_ADNY01000029.1"/>
</dbReference>
<accession>D4YTG4</accession>
<gene>
    <name evidence="3" type="ORF">HMPREF0493_0825</name>
</gene>
<feature type="signal peptide" evidence="1">
    <location>
        <begin position="1"/>
        <end position="24"/>
    </location>
</feature>
<dbReference type="STRING" id="83683.B1745_01060"/>
<comment type="caution">
    <text evidence="3">The sequence shown here is derived from an EMBL/GenBank/DDBJ whole genome shotgun (WGS) entry which is preliminary data.</text>
</comment>
<dbReference type="AlphaFoldDB" id="D4YTG4"/>
<protein>
    <recommendedName>
        <fullName evidence="2">S-layer protein C-terminal domain-containing protein</fullName>
    </recommendedName>
</protein>
<keyword evidence="1" id="KW-0732">Signal</keyword>
<dbReference type="PATRIC" id="fig|585524.9.peg.18"/>
<sequence>MKRKILILIATLCSLLIFSQPALASSTKKTTTTIPSTWIKTVSKNSYVVLKKNTYFLTSKNKKTKTLAKKGKGYRIYYLRYGKKIYYATKNKQWLPISAVYGTVWYKAAGGSMMVLTTKKTKSTVTYTTYDPVVTTSLVLKRNSYVYNSRGYLNKGTVKVLKKGTRLKGYSIQKVNGTSFYVTNKGWIKAKNVSKTKKV</sequence>
<feature type="chain" id="PRO_5009952276" description="S-layer protein C-terminal domain-containing protein" evidence="1">
    <location>
        <begin position="25"/>
        <end position="199"/>
    </location>
</feature>
<organism evidence="3 4">
    <name type="scientific">Lactobacillus amylolyticus DSM 11664</name>
    <dbReference type="NCBI Taxonomy" id="585524"/>
    <lineage>
        <taxon>Bacteria</taxon>
        <taxon>Bacillati</taxon>
        <taxon>Bacillota</taxon>
        <taxon>Bacilli</taxon>
        <taxon>Lactobacillales</taxon>
        <taxon>Lactobacillaceae</taxon>
        <taxon>Lactobacillus</taxon>
    </lineage>
</organism>
<dbReference type="InterPro" id="IPR024968">
    <property type="entry name" value="SlpA_C_lactobacillus"/>
</dbReference>
<dbReference type="EMBL" id="ADNY01000029">
    <property type="protein sequence ID" value="EFG55634.1"/>
    <property type="molecule type" value="Genomic_DNA"/>
</dbReference>
<evidence type="ECO:0000313" key="4">
    <source>
        <dbReference type="Proteomes" id="UP000004069"/>
    </source>
</evidence>
<dbReference type="OrthoDB" id="2323266at2"/>
<proteinExistence type="predicted"/>
<name>D4YTG4_9LACO</name>
<feature type="domain" description="S-layer protein C-terminal" evidence="2">
    <location>
        <begin position="133"/>
        <end position="190"/>
    </location>
</feature>
<keyword evidence="4" id="KW-1185">Reference proteome</keyword>
<evidence type="ECO:0000256" key="1">
    <source>
        <dbReference type="SAM" id="SignalP"/>
    </source>
</evidence>
<dbReference type="Proteomes" id="UP000004069">
    <property type="component" value="Unassembled WGS sequence"/>
</dbReference>
<dbReference type="Pfam" id="PF03217">
    <property type="entry name" value="SlpA"/>
    <property type="match status" value="1"/>
</dbReference>
<dbReference type="eggNOG" id="ENOG5030A9G">
    <property type="taxonomic scope" value="Bacteria"/>
</dbReference>
<reference evidence="3 4" key="1">
    <citation type="submission" date="2010-04" db="EMBL/GenBank/DDBJ databases">
        <authorList>
            <person name="Muzny D."/>
            <person name="Qin X."/>
            <person name="Deng J."/>
            <person name="Jiang H."/>
            <person name="Liu Y."/>
            <person name="Qu J."/>
            <person name="Song X.-Z."/>
            <person name="Zhang L."/>
            <person name="Thornton R."/>
            <person name="Coyle M."/>
            <person name="Francisco L."/>
            <person name="Jackson L."/>
            <person name="Javaid M."/>
            <person name="Korchina V."/>
            <person name="Kovar C."/>
            <person name="Mata R."/>
            <person name="Mathew T."/>
            <person name="Ngo R."/>
            <person name="Nguyen L."/>
            <person name="Nguyen N."/>
            <person name="Okwuonu G."/>
            <person name="Ongeri F."/>
            <person name="Pham C."/>
            <person name="Simmons D."/>
            <person name="Wilczek-Boney K."/>
            <person name="Hale W."/>
            <person name="Jakkamsetti A."/>
            <person name="Pham P."/>
            <person name="Ruth R."/>
            <person name="San Lucas F."/>
            <person name="Warren J."/>
            <person name="Zhang J."/>
            <person name="Zhao Z."/>
            <person name="Zhou C."/>
            <person name="Zhu D."/>
            <person name="Lee S."/>
            <person name="Bess C."/>
            <person name="Blankenburg K."/>
            <person name="Forbes L."/>
            <person name="Fu Q."/>
            <person name="Gubbala S."/>
            <person name="Hirani K."/>
            <person name="Jayaseelan J.C."/>
            <person name="Lara F."/>
            <person name="Munidasa M."/>
            <person name="Palculict T."/>
            <person name="Patil S."/>
            <person name="Pu L.-L."/>
            <person name="Saada N."/>
            <person name="Tang L."/>
            <person name="Weissenberger G."/>
            <person name="Zhu Y."/>
            <person name="Hemphill L."/>
            <person name="Shang Y."/>
            <person name="Youmans B."/>
            <person name="Ayvaz T."/>
            <person name="Ross M."/>
            <person name="Santibanez J."/>
            <person name="Aqrawi P."/>
            <person name="Gross S."/>
            <person name="Joshi V."/>
            <person name="Fowler G."/>
            <person name="Nazareth L."/>
            <person name="Reid J."/>
            <person name="Worley K."/>
            <person name="Petrosino J."/>
            <person name="Highlander S."/>
            <person name="Gibbs R."/>
        </authorList>
    </citation>
    <scope>NUCLEOTIDE SEQUENCE [LARGE SCALE GENOMIC DNA]</scope>
    <source>
        <strain evidence="3 4">DSM 11664</strain>
    </source>
</reference>